<proteinExistence type="predicted"/>
<dbReference type="AlphaFoldDB" id="A0AAV4XQL1"/>
<gene>
    <name evidence="2" type="ORF">CEXT_140361</name>
</gene>
<evidence type="ECO:0000313" key="2">
    <source>
        <dbReference type="EMBL" id="GIY96180.1"/>
    </source>
</evidence>
<protein>
    <submittedName>
        <fullName evidence="2">Uncharacterized protein</fullName>
    </submittedName>
</protein>
<keyword evidence="3" id="KW-1185">Reference proteome</keyword>
<accession>A0AAV4XQL1</accession>
<evidence type="ECO:0000256" key="1">
    <source>
        <dbReference type="SAM" id="MobiDB-lite"/>
    </source>
</evidence>
<sequence>MSEGRKGRSTTIDVLEESQKTSLQEEEGEWETFFVEEEDTKYKFSERNSVYRPLERSAISTAPSNGSVTWKKICISPTCNYSQR</sequence>
<feature type="region of interest" description="Disordered" evidence="1">
    <location>
        <begin position="1"/>
        <end position="26"/>
    </location>
</feature>
<evidence type="ECO:0000313" key="3">
    <source>
        <dbReference type="Proteomes" id="UP001054945"/>
    </source>
</evidence>
<name>A0AAV4XQL1_CAEEX</name>
<dbReference type="EMBL" id="BPLR01018016">
    <property type="protein sequence ID" value="GIY96180.1"/>
    <property type="molecule type" value="Genomic_DNA"/>
</dbReference>
<organism evidence="2 3">
    <name type="scientific">Caerostris extrusa</name>
    <name type="common">Bark spider</name>
    <name type="synonym">Caerostris bankana</name>
    <dbReference type="NCBI Taxonomy" id="172846"/>
    <lineage>
        <taxon>Eukaryota</taxon>
        <taxon>Metazoa</taxon>
        <taxon>Ecdysozoa</taxon>
        <taxon>Arthropoda</taxon>
        <taxon>Chelicerata</taxon>
        <taxon>Arachnida</taxon>
        <taxon>Araneae</taxon>
        <taxon>Araneomorphae</taxon>
        <taxon>Entelegynae</taxon>
        <taxon>Araneoidea</taxon>
        <taxon>Araneidae</taxon>
        <taxon>Caerostris</taxon>
    </lineage>
</organism>
<reference evidence="2 3" key="1">
    <citation type="submission" date="2021-06" db="EMBL/GenBank/DDBJ databases">
        <title>Caerostris extrusa draft genome.</title>
        <authorList>
            <person name="Kono N."/>
            <person name="Arakawa K."/>
        </authorList>
    </citation>
    <scope>NUCLEOTIDE SEQUENCE [LARGE SCALE GENOMIC DNA]</scope>
</reference>
<dbReference type="Proteomes" id="UP001054945">
    <property type="component" value="Unassembled WGS sequence"/>
</dbReference>
<comment type="caution">
    <text evidence="2">The sequence shown here is derived from an EMBL/GenBank/DDBJ whole genome shotgun (WGS) entry which is preliminary data.</text>
</comment>